<keyword evidence="5" id="KW-1185">Reference proteome</keyword>
<keyword evidence="1" id="KW-0328">Glycosyltransferase</keyword>
<dbReference type="EMBL" id="JAEILD010000188">
    <property type="protein sequence ID" value="MBI6653085.1"/>
    <property type="molecule type" value="Genomic_DNA"/>
</dbReference>
<gene>
    <name evidence="4" type="ORF">YA0849_29375</name>
</gene>
<dbReference type="Pfam" id="PF00905">
    <property type="entry name" value="Transpeptidase"/>
    <property type="match status" value="1"/>
</dbReference>
<feature type="non-terminal residue" evidence="4">
    <location>
        <position position="1"/>
    </location>
</feature>
<name>A0ABS0VNH1_PSEVE</name>
<organism evidence="4 5">
    <name type="scientific">Pseudomonas veronii</name>
    <dbReference type="NCBI Taxonomy" id="76761"/>
    <lineage>
        <taxon>Bacteria</taxon>
        <taxon>Pseudomonadati</taxon>
        <taxon>Pseudomonadota</taxon>
        <taxon>Gammaproteobacteria</taxon>
        <taxon>Pseudomonadales</taxon>
        <taxon>Pseudomonadaceae</taxon>
        <taxon>Pseudomonas</taxon>
    </lineage>
</organism>
<accession>A0ABS0VNH1</accession>
<dbReference type="GO" id="GO:0016740">
    <property type="term" value="F:transferase activity"/>
    <property type="evidence" value="ECO:0007669"/>
    <property type="project" value="UniProtKB-KW"/>
</dbReference>
<reference evidence="4 5" key="1">
    <citation type="submission" date="2020-12" db="EMBL/GenBank/DDBJ databases">
        <title>Comparative genomic insights into the epidemiology and virulence of plant pathogenic Pseudomonads from Turkey.</title>
        <authorList>
            <person name="Dillon M."/>
            <person name="Ruiz-Bedoya T."/>
            <person name="Bendalovic-Torma C."/>
            <person name="Guttman K.M."/>
            <person name="Kwak H."/>
            <person name="Middleton M.A."/>
            <person name="Wang P.W."/>
            <person name="Horuz S."/>
            <person name="Aysan Y."/>
            <person name="Guttman D.S."/>
        </authorList>
    </citation>
    <scope>NUCLEOTIDE SEQUENCE [LARGE SCALE GENOMIC DNA]</scope>
    <source>
        <strain evidence="4 5">S4_EA_3a</strain>
    </source>
</reference>
<feature type="domain" description="Penicillin-binding protein transpeptidase" evidence="3">
    <location>
        <begin position="9"/>
        <end position="111"/>
    </location>
</feature>
<protein>
    <submittedName>
        <fullName evidence="4">Glycosyl transferase family 51</fullName>
    </submittedName>
</protein>
<dbReference type="Proteomes" id="UP000614123">
    <property type="component" value="Unassembled WGS sequence"/>
</dbReference>
<dbReference type="InterPro" id="IPR012338">
    <property type="entry name" value="Beta-lactam/transpept-like"/>
</dbReference>
<evidence type="ECO:0000256" key="1">
    <source>
        <dbReference type="ARBA" id="ARBA00022676"/>
    </source>
</evidence>
<evidence type="ECO:0000256" key="2">
    <source>
        <dbReference type="ARBA" id="ARBA00022679"/>
    </source>
</evidence>
<dbReference type="PANTHER" id="PTHR32282">
    <property type="entry name" value="BINDING PROTEIN TRANSPEPTIDASE, PUTATIVE-RELATED"/>
    <property type="match status" value="1"/>
</dbReference>
<dbReference type="InterPro" id="IPR050396">
    <property type="entry name" value="Glycosyltr_51/Transpeptidase"/>
</dbReference>
<dbReference type="Gene3D" id="3.40.710.10">
    <property type="entry name" value="DD-peptidase/beta-lactamase superfamily"/>
    <property type="match status" value="1"/>
</dbReference>
<comment type="caution">
    <text evidence="4">The sequence shown here is derived from an EMBL/GenBank/DDBJ whole genome shotgun (WGS) entry which is preliminary data.</text>
</comment>
<evidence type="ECO:0000259" key="3">
    <source>
        <dbReference type="Pfam" id="PF00905"/>
    </source>
</evidence>
<dbReference type="PANTHER" id="PTHR32282:SF24">
    <property type="entry name" value="GLYCOSYL TRANSFERASE FAMILY 51 DOMAIN-CONTAINING PROTEIN"/>
    <property type="match status" value="1"/>
</dbReference>
<dbReference type="InterPro" id="IPR001460">
    <property type="entry name" value="PCN-bd_Tpept"/>
</dbReference>
<proteinExistence type="predicted"/>
<keyword evidence="2 4" id="KW-0808">Transferase</keyword>
<sequence>DHLVPSLATAIGSSGDRPAALAELMGIILNDGVRLPVLRIDSLQFASGTPYETRVVNDPNRGKRVLPSEVATALRGALSQVVDAGTAKRVAGSFKLTDGTALAMGGKTGTGDNRIEAMGPGGRMLSSKSINRTATFVFYIGAHHFGTLTAFVPGASAQHFTFTSALPVQVLKGMAPMLNPLLQPGDPTLCLARQP</sequence>
<dbReference type="SUPFAM" id="SSF56601">
    <property type="entry name" value="beta-lactamase/transpeptidase-like"/>
    <property type="match status" value="1"/>
</dbReference>
<evidence type="ECO:0000313" key="4">
    <source>
        <dbReference type="EMBL" id="MBI6653085.1"/>
    </source>
</evidence>
<evidence type="ECO:0000313" key="5">
    <source>
        <dbReference type="Proteomes" id="UP000614123"/>
    </source>
</evidence>
<dbReference type="RefSeq" id="WP_269819822.1">
    <property type="nucleotide sequence ID" value="NZ_JAEILD010000188.1"/>
</dbReference>